<sequence length="43" mass="4674">MALPFEVDNAFCGRGFTIGHTAGTHNAQRPLEKSFNINKKAAI</sequence>
<reference evidence="1 2" key="1">
    <citation type="submission" date="2016-10" db="EMBL/GenBank/DDBJ databases">
        <authorList>
            <person name="de Groot N.N."/>
        </authorList>
    </citation>
    <scope>NUCLEOTIDE SEQUENCE [LARGE SCALE GENOMIC DNA]</scope>
    <source>
        <strain evidence="1 2">DSM 17862</strain>
    </source>
</reference>
<proteinExistence type="predicted"/>
<organism evidence="1 2">
    <name type="scientific">Paracoccus homiensis</name>
    <dbReference type="NCBI Taxonomy" id="364199"/>
    <lineage>
        <taxon>Bacteria</taxon>
        <taxon>Pseudomonadati</taxon>
        <taxon>Pseudomonadota</taxon>
        <taxon>Alphaproteobacteria</taxon>
        <taxon>Rhodobacterales</taxon>
        <taxon>Paracoccaceae</taxon>
        <taxon>Paracoccus</taxon>
    </lineage>
</organism>
<evidence type="ECO:0000313" key="2">
    <source>
        <dbReference type="Proteomes" id="UP000199180"/>
    </source>
</evidence>
<dbReference type="AlphaFoldDB" id="A0A1I0BQG1"/>
<evidence type="ECO:0000313" key="1">
    <source>
        <dbReference type="EMBL" id="SET08516.1"/>
    </source>
</evidence>
<accession>A0A1I0BQG1</accession>
<dbReference type="Proteomes" id="UP000199180">
    <property type="component" value="Unassembled WGS sequence"/>
</dbReference>
<dbReference type="STRING" id="364199.SAMN04489858_1037"/>
<keyword evidence="2" id="KW-1185">Reference proteome</keyword>
<gene>
    <name evidence="1" type="ORF">SAMN04489858_1037</name>
</gene>
<dbReference type="EMBL" id="FOHO01000003">
    <property type="protein sequence ID" value="SET08516.1"/>
    <property type="molecule type" value="Genomic_DNA"/>
</dbReference>
<name>A0A1I0BQG1_9RHOB</name>
<protein>
    <submittedName>
        <fullName evidence="1">Uncharacterized protein</fullName>
    </submittedName>
</protein>